<proteinExistence type="predicted"/>
<keyword evidence="4" id="KW-1185">Reference proteome</keyword>
<reference evidence="3 4" key="1">
    <citation type="submission" date="2018-04" db="EMBL/GenBank/DDBJ databases">
        <title>Genomic Encyclopedia of Archaeal and Bacterial Type Strains, Phase II (KMG-II): from individual species to whole genera.</title>
        <authorList>
            <person name="Goeker M."/>
        </authorList>
    </citation>
    <scope>NUCLEOTIDE SEQUENCE [LARGE SCALE GENOMIC DNA]</scope>
    <source>
        <strain evidence="3 4">DSM 25521</strain>
    </source>
</reference>
<feature type="coiled-coil region" evidence="1">
    <location>
        <begin position="225"/>
        <end position="252"/>
    </location>
</feature>
<dbReference type="OrthoDB" id="7032238at2"/>
<gene>
    <name evidence="3" type="ORF">C8P69_103383</name>
</gene>
<keyword evidence="1" id="KW-0175">Coiled coil</keyword>
<protein>
    <recommendedName>
        <fullName evidence="5">Transmembrane protein</fullName>
    </recommendedName>
</protein>
<keyword evidence="2" id="KW-0812">Transmembrane</keyword>
<comment type="caution">
    <text evidence="3">The sequence shown here is derived from an EMBL/GenBank/DDBJ whole genome shotgun (WGS) entry which is preliminary data.</text>
</comment>
<feature type="transmembrane region" description="Helical" evidence="2">
    <location>
        <begin position="258"/>
        <end position="281"/>
    </location>
</feature>
<evidence type="ECO:0008006" key="5">
    <source>
        <dbReference type="Google" id="ProtNLM"/>
    </source>
</evidence>
<dbReference type="RefSeq" id="WP_108176260.1">
    <property type="nucleotide sequence ID" value="NZ_PZZL01000003.1"/>
</dbReference>
<feature type="transmembrane region" description="Helical" evidence="2">
    <location>
        <begin position="64"/>
        <end position="84"/>
    </location>
</feature>
<dbReference type="EMBL" id="PZZL01000003">
    <property type="protein sequence ID" value="PTM60449.1"/>
    <property type="molecule type" value="Genomic_DNA"/>
</dbReference>
<name>A0A2T4ZEX4_9HYPH</name>
<evidence type="ECO:0000256" key="2">
    <source>
        <dbReference type="SAM" id="Phobius"/>
    </source>
</evidence>
<dbReference type="Proteomes" id="UP000241808">
    <property type="component" value="Unassembled WGS sequence"/>
</dbReference>
<sequence>MATILASASPAATARIEWGPVIAGALVAAALGTIAIAFGGAVGLSLTSPWPNSGISLWSSLVFVGYWSVVVQIMSFAAGGYLAARLRSGVAMRGEHNRFDDGAHGLLMWAIGIIMMAILAAFGGTVAAGNASRIAAGGAAGAGAAMSGPSSSATAAINPSETATALLLRPVPGATPAPDAARGDDAALRADLARVFASVVRNRELTTRDRDYLAGIVSARTGATEADARQRVTEAVNEARDLEIRARDAADKARKASVIAGFTLAVGMLIGLVAACAAAVLGGTQRDEEVEVAIFGHRIW</sequence>
<organism evidence="3 4">
    <name type="scientific">Phreatobacter oligotrophus</name>
    <dbReference type="NCBI Taxonomy" id="1122261"/>
    <lineage>
        <taxon>Bacteria</taxon>
        <taxon>Pseudomonadati</taxon>
        <taxon>Pseudomonadota</taxon>
        <taxon>Alphaproteobacteria</taxon>
        <taxon>Hyphomicrobiales</taxon>
        <taxon>Phreatobacteraceae</taxon>
        <taxon>Phreatobacter</taxon>
    </lineage>
</organism>
<keyword evidence="2" id="KW-1133">Transmembrane helix</keyword>
<evidence type="ECO:0000313" key="4">
    <source>
        <dbReference type="Proteomes" id="UP000241808"/>
    </source>
</evidence>
<feature type="transmembrane region" description="Helical" evidence="2">
    <location>
        <begin position="21"/>
        <end position="44"/>
    </location>
</feature>
<feature type="transmembrane region" description="Helical" evidence="2">
    <location>
        <begin position="105"/>
        <end position="128"/>
    </location>
</feature>
<dbReference type="AlphaFoldDB" id="A0A2T4ZEX4"/>
<keyword evidence="2" id="KW-0472">Membrane</keyword>
<evidence type="ECO:0000313" key="3">
    <source>
        <dbReference type="EMBL" id="PTM60449.1"/>
    </source>
</evidence>
<accession>A0A2T4ZEX4</accession>
<evidence type="ECO:0000256" key="1">
    <source>
        <dbReference type="SAM" id="Coils"/>
    </source>
</evidence>